<dbReference type="RefSeq" id="WP_342806955.1">
    <property type="nucleotide sequence ID" value="NZ_JAOPJZ010000002.1"/>
</dbReference>
<evidence type="ECO:0000256" key="1">
    <source>
        <dbReference type="SAM" id="Phobius"/>
    </source>
</evidence>
<keyword evidence="1" id="KW-0472">Membrane</keyword>
<keyword evidence="1" id="KW-1133">Transmembrane helix</keyword>
<sequence length="456" mass="48081">MRYLEIAVPEGARGPVLDILEDEGIDYVVSDETSGRGYTAVVRFPLPTRAVEHVLDRLNRAGIGDETRVVVVDAETVISQQFEDLLEQYSQGGTKGARTSRQVLRTKADELTPVFSIYVTMLLISAVVATVGLLADSPAVVVGSMVIAPLIGPALAANVGIVTGDDDLKRTGFVYQASGLMIVVAASIGLATLGRLAGLEPGGVDIVVVAELQERVSPNLLSLAVALGAGVAGILSLTRGFSEAIVGVMIAAALIPPAAAVGITVAWGMYGAAMGAAILVAVNVLSINLAALATLWVAGYRPQGLFDVSPTRKQTYTYAAIFGIGLLVLAAPLASITVLDFQTTQLSSSANEEIDSALEEAEYETLEVESVEVRLDDDYPIRSVDRIVVTASGDDPGQIPELTDRIHDAVTDHTDEGVVLEVRFIIATERGDDVDDELEYRSRTVTTGSHTSFQVC</sequence>
<gene>
    <name evidence="2" type="ORF">OB919_04860</name>
</gene>
<feature type="transmembrane region" description="Helical" evidence="1">
    <location>
        <begin position="244"/>
        <end position="270"/>
    </location>
</feature>
<name>A0AAP3E5E9_9EURY</name>
<evidence type="ECO:0000313" key="3">
    <source>
        <dbReference type="Proteomes" id="UP001321047"/>
    </source>
</evidence>
<protein>
    <submittedName>
        <fullName evidence="2">TIGR00341 family protein</fullName>
    </submittedName>
</protein>
<feature type="transmembrane region" description="Helical" evidence="1">
    <location>
        <begin position="318"/>
        <end position="339"/>
    </location>
</feature>
<dbReference type="EMBL" id="JAOPJZ010000002">
    <property type="protein sequence ID" value="MCU4751316.1"/>
    <property type="molecule type" value="Genomic_DNA"/>
</dbReference>
<feature type="transmembrane region" description="Helical" evidence="1">
    <location>
        <begin position="216"/>
        <end position="237"/>
    </location>
</feature>
<evidence type="ECO:0000313" key="2">
    <source>
        <dbReference type="EMBL" id="MCU4751316.1"/>
    </source>
</evidence>
<dbReference type="PANTHER" id="PTHR20992">
    <property type="entry name" value="AT15442P-RELATED"/>
    <property type="match status" value="1"/>
</dbReference>
<dbReference type="Pfam" id="PF04087">
    <property type="entry name" value="DUF389"/>
    <property type="match status" value="1"/>
</dbReference>
<feature type="transmembrane region" description="Helical" evidence="1">
    <location>
        <begin position="141"/>
        <end position="161"/>
    </location>
</feature>
<organism evidence="2 3">
    <name type="scientific">Natronosalvus hydrolyticus</name>
    <dbReference type="NCBI Taxonomy" id="2979988"/>
    <lineage>
        <taxon>Archaea</taxon>
        <taxon>Methanobacteriati</taxon>
        <taxon>Methanobacteriota</taxon>
        <taxon>Stenosarchaea group</taxon>
        <taxon>Halobacteria</taxon>
        <taxon>Halobacteriales</taxon>
        <taxon>Natrialbaceae</taxon>
        <taxon>Natronosalvus</taxon>
    </lineage>
</organism>
<proteinExistence type="predicted"/>
<feature type="transmembrane region" description="Helical" evidence="1">
    <location>
        <begin position="115"/>
        <end position="135"/>
    </location>
</feature>
<dbReference type="PANTHER" id="PTHR20992:SF9">
    <property type="entry name" value="AT15442P-RELATED"/>
    <property type="match status" value="1"/>
</dbReference>
<reference evidence="2 3" key="1">
    <citation type="submission" date="2022-09" db="EMBL/GenBank/DDBJ databases">
        <title>Enrichment on poylsaccharides allowed isolation of novel metabolic and taxonomic groups of Haloarchaea.</title>
        <authorList>
            <person name="Sorokin D.Y."/>
            <person name="Elcheninov A.G."/>
            <person name="Khizhniak T.V."/>
            <person name="Kolganova T.V."/>
            <person name="Kublanov I.V."/>
        </authorList>
    </citation>
    <scope>NUCLEOTIDE SEQUENCE [LARGE SCALE GENOMIC DNA]</scope>
    <source>
        <strain evidence="2 3">AArc-curdl1</strain>
    </source>
</reference>
<feature type="transmembrane region" description="Helical" evidence="1">
    <location>
        <begin position="173"/>
        <end position="196"/>
    </location>
</feature>
<dbReference type="AlphaFoldDB" id="A0AAP3E5E9"/>
<comment type="caution">
    <text evidence="2">The sequence shown here is derived from an EMBL/GenBank/DDBJ whole genome shotgun (WGS) entry which is preliminary data.</text>
</comment>
<dbReference type="NCBIfam" id="TIGR00341">
    <property type="entry name" value="TIGR00341 family protein"/>
    <property type="match status" value="1"/>
</dbReference>
<keyword evidence="1" id="KW-0812">Transmembrane</keyword>
<feature type="transmembrane region" description="Helical" evidence="1">
    <location>
        <begin position="276"/>
        <end position="298"/>
    </location>
</feature>
<dbReference type="InterPro" id="IPR005240">
    <property type="entry name" value="DUF389"/>
</dbReference>
<accession>A0AAP3E5E9</accession>
<keyword evidence="3" id="KW-1185">Reference proteome</keyword>
<dbReference type="Proteomes" id="UP001321047">
    <property type="component" value="Unassembled WGS sequence"/>
</dbReference>